<dbReference type="Pfam" id="PF01261">
    <property type="entry name" value="AP_endonuc_2"/>
    <property type="match status" value="1"/>
</dbReference>
<organism evidence="2 3">
    <name type="scientific">Methanothermobacter tenebrarum</name>
    <dbReference type="NCBI Taxonomy" id="680118"/>
    <lineage>
        <taxon>Archaea</taxon>
        <taxon>Methanobacteriati</taxon>
        <taxon>Methanobacteriota</taxon>
        <taxon>Methanomada group</taxon>
        <taxon>Methanobacteria</taxon>
        <taxon>Methanobacteriales</taxon>
        <taxon>Methanobacteriaceae</taxon>
        <taxon>Methanothermobacter</taxon>
    </lineage>
</organism>
<dbReference type="PANTHER" id="PTHR12110">
    <property type="entry name" value="HYDROXYPYRUVATE ISOMERASE"/>
    <property type="match status" value="1"/>
</dbReference>
<dbReference type="InterPro" id="IPR013022">
    <property type="entry name" value="Xyl_isomerase-like_TIM-brl"/>
</dbReference>
<dbReference type="PANTHER" id="PTHR12110:SF21">
    <property type="entry name" value="XYLOSE ISOMERASE-LIKE TIM BARREL DOMAIN-CONTAINING PROTEIN"/>
    <property type="match status" value="1"/>
</dbReference>
<dbReference type="RefSeq" id="WP_112094123.1">
    <property type="nucleotide sequence ID" value="NZ_QLOE01000006.1"/>
</dbReference>
<proteinExistence type="predicted"/>
<evidence type="ECO:0000259" key="1">
    <source>
        <dbReference type="Pfam" id="PF01261"/>
    </source>
</evidence>
<evidence type="ECO:0000313" key="3">
    <source>
        <dbReference type="Proteomes" id="UP000249782"/>
    </source>
</evidence>
<evidence type="ECO:0000313" key="2">
    <source>
        <dbReference type="EMBL" id="RAO78936.1"/>
    </source>
</evidence>
<dbReference type="InterPro" id="IPR050312">
    <property type="entry name" value="IolE/XylAMocC-like"/>
</dbReference>
<comment type="caution">
    <text evidence="2">The sequence shown here is derived from an EMBL/GenBank/DDBJ whole genome shotgun (WGS) entry which is preliminary data.</text>
</comment>
<dbReference type="Gene3D" id="3.20.20.150">
    <property type="entry name" value="Divalent-metal-dependent TIM barrel enzymes"/>
    <property type="match status" value="1"/>
</dbReference>
<dbReference type="AlphaFoldDB" id="A0A328PH09"/>
<dbReference type="InterPro" id="IPR036237">
    <property type="entry name" value="Xyl_isomerase-like_sf"/>
</dbReference>
<keyword evidence="2" id="KW-0413">Isomerase</keyword>
<reference evidence="2 3" key="1">
    <citation type="submission" date="2018-06" db="EMBL/GenBank/DDBJ databases">
        <title>Draft genome sequence of hyperthermophilic methanogen Methanothermobacter tenebrarum sp. MCM-B 1447.</title>
        <authorList>
            <person name="Pore S.D."/>
            <person name="Dagar S."/>
            <person name="Dhakephalkar P.K."/>
        </authorList>
    </citation>
    <scope>NUCLEOTIDE SEQUENCE [LARGE SCALE GENOMIC DNA]</scope>
    <source>
        <strain evidence="2 3">MCM B 1447</strain>
    </source>
</reference>
<name>A0A328PH09_9EURY</name>
<dbReference type="EMBL" id="QLOE01000006">
    <property type="protein sequence ID" value="RAO78936.1"/>
    <property type="molecule type" value="Genomic_DNA"/>
</dbReference>
<protein>
    <submittedName>
        <fullName evidence="2">Sugar phosphate isomerase/epimerase</fullName>
    </submittedName>
</protein>
<accession>A0A328PH09</accession>
<gene>
    <name evidence="2" type="ORF">DPC56_05775</name>
</gene>
<dbReference type="SUPFAM" id="SSF51658">
    <property type="entry name" value="Xylose isomerase-like"/>
    <property type="match status" value="1"/>
</dbReference>
<sequence>MKLGFSTLALFMKSLEEMLKIASKDGFQLIEILCEGPYWPRRLLENKSFIESLESYDVELFLHAPTIDLNPASINQGIREETKKQTMETIELAYNIGATTITTHPGLIHRKEERIRNMALEFAKETLKDCSIYAEDLGVKLSIENMPGRYSYLCNNPREHEEFIKACECSATVDIGHANTTGDLENFFKIENIAYYHINDNNGKKDEHLPVGEGNLNLKLLKNVKKGIIELNNYENVLKSKSRIKKLIEKL</sequence>
<dbReference type="Proteomes" id="UP000249782">
    <property type="component" value="Unassembled WGS sequence"/>
</dbReference>
<feature type="domain" description="Xylose isomerase-like TIM barrel" evidence="1">
    <location>
        <begin position="20"/>
        <end position="219"/>
    </location>
</feature>
<dbReference type="OrthoDB" id="59344at2157"/>
<keyword evidence="3" id="KW-1185">Reference proteome</keyword>
<dbReference type="GO" id="GO:0016853">
    <property type="term" value="F:isomerase activity"/>
    <property type="evidence" value="ECO:0007669"/>
    <property type="project" value="UniProtKB-KW"/>
</dbReference>